<organism evidence="3 4">
    <name type="scientific">Paenibacillus solanacearum</name>
    <dbReference type="NCBI Taxonomy" id="2048548"/>
    <lineage>
        <taxon>Bacteria</taxon>
        <taxon>Bacillati</taxon>
        <taxon>Bacillota</taxon>
        <taxon>Bacilli</taxon>
        <taxon>Bacillales</taxon>
        <taxon>Paenibacillaceae</taxon>
        <taxon>Paenibacillus</taxon>
    </lineage>
</organism>
<dbReference type="InterPro" id="IPR050490">
    <property type="entry name" value="Bact_solute-bd_prot1"/>
</dbReference>
<dbReference type="PROSITE" id="PS51257">
    <property type="entry name" value="PROKAR_LIPOPROTEIN"/>
    <property type="match status" value="1"/>
</dbReference>
<sequence length="439" mass="48806">MVRKLSIVLSGMLAAAALTGCGAGGNEAGGAVKEGKSGEPGNTAAQGPVELTFYLQTTIDDVDKYIVQPVQKKFPNVTLKIVKRGKGQELSDLIAAGQVPDIVWEGLWYLTTTATKLDLPLDLAPLAKKHQFDFNKYDPAMTAMIKSLSAKGEMLFMPYNSFVFATQYNKDIFDKLGIPYLKDNMTWEDMIEIGRKITRNDGGVQYRGIQQREANRTQLQMGVPYLDGAGKPTFTTDERWKKMLESWKSSHNVPGQPKFTDFAKGWDDFAKNKTLAIWPDLLMLQNYDMVTAEKNGLNWDVVTYPTFKDKPNIGTGVSSDGFFITKTSKYPDLAFQIISYLSTNPEVQLDATQNGRITALNDMEIRKHAFENNPAAKGKNLKNIFNIQPAATPLGAYDREGLTAVTKIIKDYINEKTDANTLLRQADEELIKAIEAAKK</sequence>
<comment type="caution">
    <text evidence="3">The sequence shown here is derived from an EMBL/GenBank/DDBJ whole genome shotgun (WGS) entry which is preliminary data.</text>
</comment>
<accession>A0A916NH40</accession>
<comment type="similarity">
    <text evidence="1">Belongs to the bacterial solute-binding protein 1 family.</text>
</comment>
<feature type="chain" id="PRO_5038940767" description="Extracellular solute-binding protein" evidence="2">
    <location>
        <begin position="24"/>
        <end position="439"/>
    </location>
</feature>
<proteinExistence type="inferred from homology"/>
<dbReference type="EMBL" id="CAJVAS010000003">
    <property type="protein sequence ID" value="CAG7607239.1"/>
    <property type="molecule type" value="Genomic_DNA"/>
</dbReference>
<evidence type="ECO:0000256" key="2">
    <source>
        <dbReference type="SAM" id="SignalP"/>
    </source>
</evidence>
<keyword evidence="2" id="KW-0732">Signal</keyword>
<dbReference type="PANTHER" id="PTHR43649">
    <property type="entry name" value="ARABINOSE-BINDING PROTEIN-RELATED"/>
    <property type="match status" value="1"/>
</dbReference>
<name>A0A916NH40_9BACL</name>
<dbReference type="AlphaFoldDB" id="A0A916NH40"/>
<protein>
    <recommendedName>
        <fullName evidence="5">Extracellular solute-binding protein</fullName>
    </recommendedName>
</protein>
<evidence type="ECO:0000313" key="3">
    <source>
        <dbReference type="EMBL" id="CAG7607239.1"/>
    </source>
</evidence>
<dbReference type="Proteomes" id="UP000693672">
    <property type="component" value="Unassembled WGS sequence"/>
</dbReference>
<evidence type="ECO:0008006" key="5">
    <source>
        <dbReference type="Google" id="ProtNLM"/>
    </source>
</evidence>
<evidence type="ECO:0000256" key="1">
    <source>
        <dbReference type="ARBA" id="ARBA00008520"/>
    </source>
</evidence>
<dbReference type="RefSeq" id="WP_218090770.1">
    <property type="nucleotide sequence ID" value="NZ_CAJVAS010000003.1"/>
</dbReference>
<gene>
    <name evidence="3" type="ORF">PAESOLCIP111_00937</name>
</gene>
<reference evidence="3" key="1">
    <citation type="submission" date="2021-06" db="EMBL/GenBank/DDBJ databases">
        <authorList>
            <person name="Criscuolo A."/>
        </authorList>
    </citation>
    <scope>NUCLEOTIDE SEQUENCE</scope>
    <source>
        <strain evidence="3">CIP111600</strain>
    </source>
</reference>
<feature type="signal peptide" evidence="2">
    <location>
        <begin position="1"/>
        <end position="23"/>
    </location>
</feature>
<keyword evidence="4" id="KW-1185">Reference proteome</keyword>
<evidence type="ECO:0000313" key="4">
    <source>
        <dbReference type="Proteomes" id="UP000693672"/>
    </source>
</evidence>
<dbReference type="PANTHER" id="PTHR43649:SF31">
    <property type="entry name" value="SN-GLYCEROL-3-PHOSPHATE-BINDING PERIPLASMIC PROTEIN UGPB"/>
    <property type="match status" value="1"/>
</dbReference>